<proteinExistence type="predicted"/>
<dbReference type="Gene3D" id="3.10.100.10">
    <property type="entry name" value="Mannose-Binding Protein A, subunit A"/>
    <property type="match status" value="3"/>
</dbReference>
<protein>
    <submittedName>
        <fullName evidence="2">C-type mannose receptor 2-like</fullName>
    </submittedName>
</protein>
<dbReference type="SMART" id="SM00034">
    <property type="entry name" value="CLECT"/>
    <property type="match status" value="3"/>
</dbReference>
<sequence>ISARLYCTQADYYFVNEAKSWDDAKQFCRKKYTDLATVQTPHDLEQLLKAAKGISYRMAWIGLRQTPPNWKWSNGQKVTRNEWDRYYFCAISNQYGTWVDTICDFQYPFMCYTEMPNGTRSYTLVQQAKSWGDAVRYCRQYYTDLVSILSVTENEAVMEAAQGVSQYWIGLSNNPWKWSDGQESSLRDWGKYQPNNIGNIQKCVIASESGWIDYYCDTNYPYYCCDETNDGSLNLTLVRQQKPWKDALSYCKQKYSDLVSVNNANESEAVRNWGKAGTEFWIGLYDDPWMWADGQNPTFRTWKDVVISSSVYCVSVNTQGTWGLYDCSTIVPFFCSG</sequence>
<dbReference type="PROSITE" id="PS50041">
    <property type="entry name" value="C_TYPE_LECTIN_2"/>
    <property type="match status" value="3"/>
</dbReference>
<dbReference type="InterPro" id="IPR016187">
    <property type="entry name" value="CTDL_fold"/>
</dbReference>
<dbReference type="PANTHER" id="PTHR45784:SF5">
    <property type="entry name" value="C-TYPE LECTIN DOMAIN FAMILY 20 MEMBER A-RELATED"/>
    <property type="match status" value="1"/>
</dbReference>
<accession>A0A0P7TD02</accession>
<dbReference type="SUPFAM" id="SSF56436">
    <property type="entry name" value="C-type lectin-like"/>
    <property type="match status" value="3"/>
</dbReference>
<dbReference type="InterPro" id="IPR016186">
    <property type="entry name" value="C-type_lectin-like/link_sf"/>
</dbReference>
<feature type="non-terminal residue" evidence="2">
    <location>
        <position position="337"/>
    </location>
</feature>
<evidence type="ECO:0000313" key="3">
    <source>
        <dbReference type="Proteomes" id="UP000034805"/>
    </source>
</evidence>
<feature type="domain" description="C-type lectin" evidence="1">
    <location>
        <begin position="237"/>
        <end position="336"/>
    </location>
</feature>
<feature type="domain" description="C-type lectin" evidence="1">
    <location>
        <begin position="117"/>
        <end position="225"/>
    </location>
</feature>
<evidence type="ECO:0000259" key="1">
    <source>
        <dbReference type="PROSITE" id="PS50041"/>
    </source>
</evidence>
<feature type="domain" description="C-type lectin" evidence="1">
    <location>
        <begin position="12"/>
        <end position="112"/>
    </location>
</feature>
<dbReference type="AlphaFoldDB" id="A0A0P7TD02"/>
<comment type="caution">
    <text evidence="2">The sequence shown here is derived from an EMBL/GenBank/DDBJ whole genome shotgun (WGS) entry which is preliminary data.</text>
</comment>
<dbReference type="Proteomes" id="UP000034805">
    <property type="component" value="Unassembled WGS sequence"/>
</dbReference>
<reference evidence="2 3" key="1">
    <citation type="submission" date="2015-08" db="EMBL/GenBank/DDBJ databases">
        <title>The genome of the Asian arowana (Scleropages formosus).</title>
        <authorList>
            <person name="Tan M.H."/>
            <person name="Gan H.M."/>
            <person name="Croft L.J."/>
            <person name="Austin C.M."/>
        </authorList>
    </citation>
    <scope>NUCLEOTIDE SEQUENCE [LARGE SCALE GENOMIC DNA]</scope>
    <source>
        <strain evidence="2">Aro1</strain>
    </source>
</reference>
<gene>
    <name evidence="2" type="ORF">Z043_123488</name>
</gene>
<organism evidence="2 3">
    <name type="scientific">Scleropages formosus</name>
    <name type="common">Asian bonytongue</name>
    <name type="synonym">Osteoglossum formosum</name>
    <dbReference type="NCBI Taxonomy" id="113540"/>
    <lineage>
        <taxon>Eukaryota</taxon>
        <taxon>Metazoa</taxon>
        <taxon>Chordata</taxon>
        <taxon>Craniata</taxon>
        <taxon>Vertebrata</taxon>
        <taxon>Euteleostomi</taxon>
        <taxon>Actinopterygii</taxon>
        <taxon>Neopterygii</taxon>
        <taxon>Teleostei</taxon>
        <taxon>Osteoglossocephala</taxon>
        <taxon>Osteoglossomorpha</taxon>
        <taxon>Osteoglossiformes</taxon>
        <taxon>Osteoglossidae</taxon>
        <taxon>Scleropages</taxon>
    </lineage>
</organism>
<feature type="non-terminal residue" evidence="2">
    <location>
        <position position="1"/>
    </location>
</feature>
<evidence type="ECO:0000313" key="2">
    <source>
        <dbReference type="EMBL" id="KPP58667.1"/>
    </source>
</evidence>
<dbReference type="InterPro" id="IPR001304">
    <property type="entry name" value="C-type_lectin-like"/>
</dbReference>
<keyword evidence="2" id="KW-0675">Receptor</keyword>
<name>A0A0P7TD02_SCLFO</name>
<dbReference type="EMBL" id="JARO02013489">
    <property type="protein sequence ID" value="KPP58667.1"/>
    <property type="molecule type" value="Genomic_DNA"/>
</dbReference>
<dbReference type="Pfam" id="PF00059">
    <property type="entry name" value="Lectin_C"/>
    <property type="match status" value="3"/>
</dbReference>
<dbReference type="PANTHER" id="PTHR45784">
    <property type="entry name" value="C-TYPE LECTIN DOMAIN FAMILY 20 MEMBER A-RELATED"/>
    <property type="match status" value="1"/>
</dbReference>